<name>A0A6B2LVR1_9EUKA</name>
<dbReference type="EMBL" id="GIBP01012078">
    <property type="protein sequence ID" value="NDV41047.1"/>
    <property type="molecule type" value="Transcribed_RNA"/>
</dbReference>
<accession>A0A6B2LVR1</accession>
<organism evidence="1">
    <name type="scientific">Arcella intermedia</name>
    <dbReference type="NCBI Taxonomy" id="1963864"/>
    <lineage>
        <taxon>Eukaryota</taxon>
        <taxon>Amoebozoa</taxon>
        <taxon>Tubulinea</taxon>
        <taxon>Elardia</taxon>
        <taxon>Arcellinida</taxon>
        <taxon>Sphaerothecina</taxon>
        <taxon>Arcellidae</taxon>
        <taxon>Arcella</taxon>
    </lineage>
</organism>
<proteinExistence type="predicted"/>
<dbReference type="AlphaFoldDB" id="A0A6B2LVR1"/>
<evidence type="ECO:0000313" key="1">
    <source>
        <dbReference type="EMBL" id="NDV41047.1"/>
    </source>
</evidence>
<protein>
    <submittedName>
        <fullName evidence="1">Uncharacterized protein</fullName>
    </submittedName>
</protein>
<sequence length="71" mass="7806">MILMVDCSSSLITLSLRSSPTRVKFLLSNSDIDLAPSSPILLLRSIRILRVELDLSASEMDFAPSSRISLL</sequence>
<reference evidence="1" key="1">
    <citation type="journal article" date="2020" name="J. Eukaryot. Microbiol.">
        <title>De novo Sequencing, Assembly and Annotation of the Transcriptome for the Free-Living Testate Amoeba Arcella intermedia.</title>
        <authorList>
            <person name="Ribeiro G.M."/>
            <person name="Porfirio-Sousa A.L."/>
            <person name="Maurer-Alcala X.X."/>
            <person name="Katz L.A."/>
            <person name="Lahr D.J.G."/>
        </authorList>
    </citation>
    <scope>NUCLEOTIDE SEQUENCE</scope>
</reference>